<gene>
    <name evidence="7" type="ORF">C2845_PM02G45720</name>
</gene>
<evidence type="ECO:0000256" key="4">
    <source>
        <dbReference type="PROSITE-ProRule" id="PRU01343"/>
    </source>
</evidence>
<sequence>MRSETSATDMLCPCGAGACLVLTTKTGKNVGRQFYRCPANQGGGSCGFFKWCDDQQPRVGAPPQASLQYQTDAMSSVQNSSKRSSSSCFKYRQENHWARDCPNQSSDPYPDKVVSKHDKAAVLCRNRKSSEHVMVNPLPP</sequence>
<dbReference type="AlphaFoldDB" id="A0A3L6SIE3"/>
<dbReference type="Pfam" id="PF06839">
    <property type="entry name" value="Zn_ribbon_GRF"/>
    <property type="match status" value="1"/>
</dbReference>
<evidence type="ECO:0000313" key="8">
    <source>
        <dbReference type="Proteomes" id="UP000275267"/>
    </source>
</evidence>
<evidence type="ECO:0000313" key="7">
    <source>
        <dbReference type="EMBL" id="RLN19943.1"/>
    </source>
</evidence>
<dbReference type="PANTHER" id="PTHR33680:SF1">
    <property type="entry name" value="OS05G0489500 PROTEIN"/>
    <property type="match status" value="1"/>
</dbReference>
<dbReference type="PANTHER" id="PTHR33680">
    <property type="entry name" value="OS07G0190500 PROTEIN"/>
    <property type="match status" value="1"/>
</dbReference>
<keyword evidence="3" id="KW-0862">Zinc</keyword>
<evidence type="ECO:0000256" key="3">
    <source>
        <dbReference type="ARBA" id="ARBA00022833"/>
    </source>
</evidence>
<dbReference type="Gene3D" id="4.10.60.10">
    <property type="entry name" value="Zinc finger, CCHC-type"/>
    <property type="match status" value="1"/>
</dbReference>
<keyword evidence="8" id="KW-1185">Reference proteome</keyword>
<dbReference type="EMBL" id="PQIB02000005">
    <property type="protein sequence ID" value="RLN19943.1"/>
    <property type="molecule type" value="Genomic_DNA"/>
</dbReference>
<dbReference type="PROSITE" id="PS51999">
    <property type="entry name" value="ZF_GRF"/>
    <property type="match status" value="1"/>
</dbReference>
<evidence type="ECO:0000256" key="2">
    <source>
        <dbReference type="ARBA" id="ARBA00022771"/>
    </source>
</evidence>
<feature type="compositionally biased region" description="Low complexity" evidence="5">
    <location>
        <begin position="75"/>
        <end position="87"/>
    </location>
</feature>
<reference evidence="8" key="1">
    <citation type="journal article" date="2019" name="Nat. Commun.">
        <title>The genome of broomcorn millet.</title>
        <authorList>
            <person name="Zou C."/>
            <person name="Miki D."/>
            <person name="Li D."/>
            <person name="Tang Q."/>
            <person name="Xiao L."/>
            <person name="Rajput S."/>
            <person name="Deng P."/>
            <person name="Jia W."/>
            <person name="Huang R."/>
            <person name="Zhang M."/>
            <person name="Sun Y."/>
            <person name="Hu J."/>
            <person name="Fu X."/>
            <person name="Schnable P.S."/>
            <person name="Li F."/>
            <person name="Zhang H."/>
            <person name="Feng B."/>
            <person name="Zhu X."/>
            <person name="Liu R."/>
            <person name="Schnable J.C."/>
            <person name="Zhu J.-K."/>
            <person name="Zhang H."/>
        </authorList>
    </citation>
    <scope>NUCLEOTIDE SEQUENCE [LARGE SCALE GENOMIC DNA]</scope>
</reference>
<keyword evidence="1" id="KW-0479">Metal-binding</keyword>
<evidence type="ECO:0000256" key="1">
    <source>
        <dbReference type="ARBA" id="ARBA00022723"/>
    </source>
</evidence>
<dbReference type="STRING" id="4540.A0A3L6SIE3"/>
<dbReference type="GO" id="GO:0003677">
    <property type="term" value="F:DNA binding"/>
    <property type="evidence" value="ECO:0007669"/>
    <property type="project" value="UniProtKB-KW"/>
</dbReference>
<keyword evidence="2 4" id="KW-0863">Zinc-finger</keyword>
<dbReference type="InterPro" id="IPR010666">
    <property type="entry name" value="Znf_GRF"/>
</dbReference>
<accession>A0A3L6SIE3</accession>
<feature type="domain" description="GRF-type" evidence="6">
    <location>
        <begin position="12"/>
        <end position="55"/>
    </location>
</feature>
<dbReference type="InterPro" id="IPR036875">
    <property type="entry name" value="Znf_CCHC_sf"/>
</dbReference>
<dbReference type="Proteomes" id="UP000275267">
    <property type="component" value="Unassembled WGS sequence"/>
</dbReference>
<feature type="compositionally biased region" description="Polar residues" evidence="5">
    <location>
        <begin position="65"/>
        <end position="74"/>
    </location>
</feature>
<evidence type="ECO:0000256" key="5">
    <source>
        <dbReference type="SAM" id="MobiDB-lite"/>
    </source>
</evidence>
<proteinExistence type="predicted"/>
<dbReference type="GO" id="GO:0008270">
    <property type="term" value="F:zinc ion binding"/>
    <property type="evidence" value="ECO:0007669"/>
    <property type="project" value="UniProtKB-KW"/>
</dbReference>
<name>A0A3L6SIE3_PANMI</name>
<comment type="caution">
    <text evidence="7">The sequence shown here is derived from an EMBL/GenBank/DDBJ whole genome shotgun (WGS) entry which is preliminary data.</text>
</comment>
<dbReference type="SUPFAM" id="SSF57756">
    <property type="entry name" value="Retrovirus zinc finger-like domains"/>
    <property type="match status" value="1"/>
</dbReference>
<dbReference type="OrthoDB" id="5418639at2759"/>
<feature type="region of interest" description="Disordered" evidence="5">
    <location>
        <begin position="59"/>
        <end position="87"/>
    </location>
</feature>
<organism evidence="7 8">
    <name type="scientific">Panicum miliaceum</name>
    <name type="common">Proso millet</name>
    <name type="synonym">Broomcorn millet</name>
    <dbReference type="NCBI Taxonomy" id="4540"/>
    <lineage>
        <taxon>Eukaryota</taxon>
        <taxon>Viridiplantae</taxon>
        <taxon>Streptophyta</taxon>
        <taxon>Embryophyta</taxon>
        <taxon>Tracheophyta</taxon>
        <taxon>Spermatophyta</taxon>
        <taxon>Magnoliopsida</taxon>
        <taxon>Liliopsida</taxon>
        <taxon>Poales</taxon>
        <taxon>Poaceae</taxon>
        <taxon>PACMAD clade</taxon>
        <taxon>Panicoideae</taxon>
        <taxon>Panicodae</taxon>
        <taxon>Paniceae</taxon>
        <taxon>Panicinae</taxon>
        <taxon>Panicum</taxon>
        <taxon>Panicum sect. Panicum</taxon>
    </lineage>
</organism>
<protein>
    <submittedName>
        <fullName evidence="7">DNA-binding protein HEXBP-like</fullName>
    </submittedName>
</protein>
<evidence type="ECO:0000259" key="6">
    <source>
        <dbReference type="PROSITE" id="PS51999"/>
    </source>
</evidence>